<dbReference type="AlphaFoldDB" id="A0A6C0H2E8"/>
<protein>
    <submittedName>
        <fullName evidence="1">Uncharacterized protein</fullName>
    </submittedName>
</protein>
<reference evidence="1" key="1">
    <citation type="journal article" date="2020" name="Nature">
        <title>Giant virus diversity and host interactions through global metagenomics.</title>
        <authorList>
            <person name="Schulz F."/>
            <person name="Roux S."/>
            <person name="Paez-Espino D."/>
            <person name="Jungbluth S."/>
            <person name="Walsh D.A."/>
            <person name="Denef V.J."/>
            <person name="McMahon K.D."/>
            <person name="Konstantinidis K.T."/>
            <person name="Eloe-Fadrosh E.A."/>
            <person name="Kyrpides N.C."/>
            <person name="Woyke T."/>
        </authorList>
    </citation>
    <scope>NUCLEOTIDE SEQUENCE</scope>
    <source>
        <strain evidence="1">GVMAG-M-3300023179-4</strain>
    </source>
</reference>
<sequence length="77" mass="8826">MFKIGDNIWFILGGLKYEGSITGPGFDINGNNYKLWKIKLTNVFSNTIIWKDSDLELQRKALDNLSVNESILNYLTL</sequence>
<accession>A0A6C0H2E8</accession>
<evidence type="ECO:0000313" key="1">
    <source>
        <dbReference type="EMBL" id="QHT74223.1"/>
    </source>
</evidence>
<proteinExistence type="predicted"/>
<organism evidence="1">
    <name type="scientific">viral metagenome</name>
    <dbReference type="NCBI Taxonomy" id="1070528"/>
    <lineage>
        <taxon>unclassified sequences</taxon>
        <taxon>metagenomes</taxon>
        <taxon>organismal metagenomes</taxon>
    </lineage>
</organism>
<dbReference type="EMBL" id="MN739842">
    <property type="protein sequence ID" value="QHT74223.1"/>
    <property type="molecule type" value="Genomic_DNA"/>
</dbReference>
<name>A0A6C0H2E8_9ZZZZ</name>